<evidence type="ECO:0000256" key="1">
    <source>
        <dbReference type="ARBA" id="ARBA00010458"/>
    </source>
</evidence>
<evidence type="ECO:0000256" key="3">
    <source>
        <dbReference type="PROSITE-ProRule" id="PRU01106"/>
    </source>
</evidence>
<dbReference type="Pfam" id="PF03061">
    <property type="entry name" value="4HBT"/>
    <property type="match status" value="1"/>
</dbReference>
<dbReference type="SUPFAM" id="SSF54637">
    <property type="entry name" value="Thioesterase/thiol ester dehydrase-isomerase"/>
    <property type="match status" value="1"/>
</dbReference>
<dbReference type="EMBL" id="JAGGLM010000029">
    <property type="protein sequence ID" value="MBP2034033.1"/>
    <property type="molecule type" value="Genomic_DNA"/>
</dbReference>
<evidence type="ECO:0000256" key="2">
    <source>
        <dbReference type="ARBA" id="ARBA00022801"/>
    </source>
</evidence>
<evidence type="ECO:0000259" key="4">
    <source>
        <dbReference type="PROSITE" id="PS51770"/>
    </source>
</evidence>
<evidence type="ECO:0000313" key="5">
    <source>
        <dbReference type="EMBL" id="MBP2034033.1"/>
    </source>
</evidence>
<proteinExistence type="inferred from homology"/>
<reference evidence="5 6" key="1">
    <citation type="submission" date="2021-03" db="EMBL/GenBank/DDBJ databases">
        <title>Genomic Encyclopedia of Type Strains, Phase IV (KMG-IV): sequencing the most valuable type-strain genomes for metagenomic binning, comparative biology and taxonomic classification.</title>
        <authorList>
            <person name="Goeker M."/>
        </authorList>
    </citation>
    <scope>NUCLEOTIDE SEQUENCE [LARGE SCALE GENOMIC DNA]</scope>
    <source>
        <strain evidence="5 6">DSM 28783</strain>
    </source>
</reference>
<dbReference type="RefSeq" id="WP_209703269.1">
    <property type="nucleotide sequence ID" value="NZ_JAGGLM010000029.1"/>
</dbReference>
<accession>A0ABS4KVH3</accession>
<dbReference type="CDD" id="cd03442">
    <property type="entry name" value="BFIT_BACH"/>
    <property type="match status" value="1"/>
</dbReference>
<dbReference type="NCBIfam" id="TIGR00369">
    <property type="entry name" value="unchar_dom_1"/>
    <property type="match status" value="1"/>
</dbReference>
<protein>
    <submittedName>
        <fullName evidence="5">Uncharacterized protein (TIGR00369 family)</fullName>
    </submittedName>
</protein>
<dbReference type="InterPro" id="IPR029069">
    <property type="entry name" value="HotDog_dom_sf"/>
</dbReference>
<dbReference type="PANTHER" id="PTHR11049">
    <property type="entry name" value="ACYL COENZYME A THIOESTER HYDROLASE"/>
    <property type="match status" value="1"/>
</dbReference>
<dbReference type="PANTHER" id="PTHR11049:SF24">
    <property type="entry name" value="CYTOSOLIC ACYL COENZYME A THIOESTER HYDROLASE"/>
    <property type="match status" value="1"/>
</dbReference>
<keyword evidence="2 3" id="KW-0378">Hydrolase</keyword>
<comment type="caution">
    <text evidence="5">The sequence shown here is derived from an EMBL/GenBank/DDBJ whole genome shotgun (WGS) entry which is preliminary data.</text>
</comment>
<gene>
    <name evidence="5" type="ORF">J2Z42_002752</name>
</gene>
<dbReference type="Gene3D" id="3.10.129.10">
    <property type="entry name" value="Hotdog Thioesterase"/>
    <property type="match status" value="1"/>
</dbReference>
<evidence type="ECO:0000313" key="6">
    <source>
        <dbReference type="Proteomes" id="UP001519307"/>
    </source>
</evidence>
<dbReference type="InterPro" id="IPR003736">
    <property type="entry name" value="PAAI_dom"/>
</dbReference>
<feature type="domain" description="HotDog ACOT-type" evidence="4">
    <location>
        <begin position="6"/>
        <end position="119"/>
    </location>
</feature>
<dbReference type="Proteomes" id="UP001519307">
    <property type="component" value="Unassembled WGS sequence"/>
</dbReference>
<sequence>MKKSSGESELIISQVMLPSHSNVAGNVFGGEILKLMDSVAYAVAMKHAGSNVVTARIDEIMFHKPVLIGTVVKCKGTVVFTGKSSMEVYITIEIDDIQNRKICDNALSAYFTMVAVDENNKPKVVPQLELRDEREKIEFEKGKQRYEKRKFINKIHST</sequence>
<organism evidence="5 6">
    <name type="scientific">Clostridium algifaecis</name>
    <dbReference type="NCBI Taxonomy" id="1472040"/>
    <lineage>
        <taxon>Bacteria</taxon>
        <taxon>Bacillati</taxon>
        <taxon>Bacillota</taxon>
        <taxon>Clostridia</taxon>
        <taxon>Eubacteriales</taxon>
        <taxon>Clostridiaceae</taxon>
        <taxon>Clostridium</taxon>
    </lineage>
</organism>
<dbReference type="InterPro" id="IPR006683">
    <property type="entry name" value="Thioestr_dom"/>
</dbReference>
<comment type="similarity">
    <text evidence="1">Belongs to the acyl coenzyme A hydrolase family.</text>
</comment>
<dbReference type="InterPro" id="IPR040170">
    <property type="entry name" value="Cytosol_ACT"/>
</dbReference>
<dbReference type="PROSITE" id="PS51770">
    <property type="entry name" value="HOTDOG_ACOT"/>
    <property type="match status" value="1"/>
</dbReference>
<dbReference type="InterPro" id="IPR033120">
    <property type="entry name" value="HOTDOG_ACOT"/>
</dbReference>
<keyword evidence="6" id="KW-1185">Reference proteome</keyword>
<name>A0ABS4KVH3_9CLOT</name>